<evidence type="ECO:0000259" key="2">
    <source>
        <dbReference type="PROSITE" id="PS50119"/>
    </source>
</evidence>
<reference evidence="3" key="1">
    <citation type="submission" date="2019-08" db="EMBL/GenBank/DDBJ databases">
        <title>The improved chromosome-level genome for the pearl oyster Pinctada fucata martensii using PacBio sequencing and Hi-C.</title>
        <authorList>
            <person name="Zheng Z."/>
        </authorList>
    </citation>
    <scope>NUCLEOTIDE SEQUENCE</scope>
    <source>
        <strain evidence="3">ZZ-2019</strain>
        <tissue evidence="3">Adductor muscle</tissue>
    </source>
</reference>
<accession>A0AA89C542</accession>
<keyword evidence="4" id="KW-1185">Reference proteome</keyword>
<evidence type="ECO:0000256" key="1">
    <source>
        <dbReference type="PROSITE-ProRule" id="PRU00024"/>
    </source>
</evidence>
<dbReference type="Gene3D" id="3.30.160.60">
    <property type="entry name" value="Classic Zinc Finger"/>
    <property type="match status" value="1"/>
</dbReference>
<dbReference type="PANTHER" id="PTHR25462">
    <property type="entry name" value="BONUS, ISOFORM C-RELATED"/>
    <property type="match status" value="1"/>
</dbReference>
<dbReference type="PROSITE" id="PS50119">
    <property type="entry name" value="ZF_BBOX"/>
    <property type="match status" value="1"/>
</dbReference>
<dbReference type="SUPFAM" id="SSF57845">
    <property type="entry name" value="B-box zinc-binding domain"/>
    <property type="match status" value="1"/>
</dbReference>
<keyword evidence="1" id="KW-0479">Metal-binding</keyword>
<evidence type="ECO:0000313" key="4">
    <source>
        <dbReference type="Proteomes" id="UP001186944"/>
    </source>
</evidence>
<sequence length="487" mass="56424">MTSSLYKAQFALRLCDIHDKKELHAYCKTCKIKICSSCIKEDHTSHDWETITDILREKRRSLPEECKEIRSKQLPGLKKELISFDRKIEKEDAQFQQNKSTLNVSRQSYINEINRLFDRRVEECQQKSESAIQLYKEKREGLKLKVEYLDMMTISLDKDINTLPDHDILDMEQEMKDELQKALSYRANKHTCTTVFKSGQMDIQALENMIGEIHNISVEEMNDMNRFSELKMVSLKSVSDSNAWVRFDEDHFAKLINRAGDVLKTMKTSCTDLIISNSGEFVLTKSAKCKISVLSEDGNTTGTFDTTPLKPSYVSRTGNDEILVTLRDTGDDYNLVPTSRRIVQRMTLTGKVLHTYEFREDGITRLFTWPVRTTENKNMDICVINWLKKGNGELVVLNKDGRVKFTYAGNGLSSDKFNPYSVECDHKCRILLTEPKRRAIHMLSSEGIYLCTLSHYENLRPYSISMYGESLWCGMKEGSMKVFRYKY</sequence>
<dbReference type="InterPro" id="IPR047153">
    <property type="entry name" value="TRIM45/56/19-like"/>
</dbReference>
<dbReference type="SMART" id="SM00336">
    <property type="entry name" value="BBOX"/>
    <property type="match status" value="1"/>
</dbReference>
<dbReference type="InterPro" id="IPR011042">
    <property type="entry name" value="6-blade_b-propeller_TolB-like"/>
</dbReference>
<dbReference type="SUPFAM" id="SSF101898">
    <property type="entry name" value="NHL repeat"/>
    <property type="match status" value="1"/>
</dbReference>
<gene>
    <name evidence="3" type="ORF">FSP39_009563</name>
</gene>
<dbReference type="GO" id="GO:0008270">
    <property type="term" value="F:zinc ion binding"/>
    <property type="evidence" value="ECO:0007669"/>
    <property type="project" value="UniProtKB-KW"/>
</dbReference>
<protein>
    <recommendedName>
        <fullName evidence="2">B box-type domain-containing protein</fullName>
    </recommendedName>
</protein>
<dbReference type="Proteomes" id="UP001186944">
    <property type="component" value="Unassembled WGS sequence"/>
</dbReference>
<dbReference type="EMBL" id="VSWD01000008">
    <property type="protein sequence ID" value="KAK3095042.1"/>
    <property type="molecule type" value="Genomic_DNA"/>
</dbReference>
<dbReference type="Gene3D" id="2.120.10.30">
    <property type="entry name" value="TolB, C-terminal domain"/>
    <property type="match status" value="1"/>
</dbReference>
<keyword evidence="1" id="KW-0862">Zinc</keyword>
<dbReference type="Pfam" id="PF00643">
    <property type="entry name" value="zf-B_box"/>
    <property type="match status" value="1"/>
</dbReference>
<dbReference type="InterPro" id="IPR000315">
    <property type="entry name" value="Znf_B-box"/>
</dbReference>
<feature type="domain" description="B box-type" evidence="2">
    <location>
        <begin position="10"/>
        <end position="51"/>
    </location>
</feature>
<name>A0AA89C542_PINIB</name>
<evidence type="ECO:0000313" key="3">
    <source>
        <dbReference type="EMBL" id="KAK3095042.1"/>
    </source>
</evidence>
<dbReference type="PANTHER" id="PTHR25462:SF296">
    <property type="entry name" value="MEIOTIC P26, ISOFORM F"/>
    <property type="match status" value="1"/>
</dbReference>
<keyword evidence="1" id="KW-0863">Zinc-finger</keyword>
<organism evidence="3 4">
    <name type="scientific">Pinctada imbricata</name>
    <name type="common">Atlantic pearl-oyster</name>
    <name type="synonym">Pinctada martensii</name>
    <dbReference type="NCBI Taxonomy" id="66713"/>
    <lineage>
        <taxon>Eukaryota</taxon>
        <taxon>Metazoa</taxon>
        <taxon>Spiralia</taxon>
        <taxon>Lophotrochozoa</taxon>
        <taxon>Mollusca</taxon>
        <taxon>Bivalvia</taxon>
        <taxon>Autobranchia</taxon>
        <taxon>Pteriomorphia</taxon>
        <taxon>Pterioida</taxon>
        <taxon>Pterioidea</taxon>
        <taxon>Pteriidae</taxon>
        <taxon>Pinctada</taxon>
    </lineage>
</organism>
<proteinExistence type="predicted"/>
<dbReference type="AlphaFoldDB" id="A0AA89C542"/>
<comment type="caution">
    <text evidence="3">The sequence shown here is derived from an EMBL/GenBank/DDBJ whole genome shotgun (WGS) entry which is preliminary data.</text>
</comment>